<evidence type="ECO:0000313" key="2">
    <source>
        <dbReference type="Proteomes" id="UP001328107"/>
    </source>
</evidence>
<accession>A0AAN5D6B0</accession>
<proteinExistence type="predicted"/>
<reference evidence="2" key="1">
    <citation type="submission" date="2022-10" db="EMBL/GenBank/DDBJ databases">
        <title>Genome assembly of Pristionchus species.</title>
        <authorList>
            <person name="Yoshida K."/>
            <person name="Sommer R.J."/>
        </authorList>
    </citation>
    <scope>NUCLEOTIDE SEQUENCE [LARGE SCALE GENOMIC DNA]</scope>
    <source>
        <strain evidence="2">RS5460</strain>
    </source>
</reference>
<protein>
    <submittedName>
        <fullName evidence="1">Uncharacterized protein</fullName>
    </submittedName>
</protein>
<sequence>MLKQYEMGKAAAMEREELLAEYGRVCKQLDHAVDCYERRDEECREAIRGNTRMRREQLEHETKAARAQAEIVTARAAISAGFGGKDAQDTQA</sequence>
<name>A0AAN5D6B0_9BILA</name>
<evidence type="ECO:0000313" key="1">
    <source>
        <dbReference type="EMBL" id="GMR56482.1"/>
    </source>
</evidence>
<organism evidence="1 2">
    <name type="scientific">Pristionchus mayeri</name>
    <dbReference type="NCBI Taxonomy" id="1317129"/>
    <lineage>
        <taxon>Eukaryota</taxon>
        <taxon>Metazoa</taxon>
        <taxon>Ecdysozoa</taxon>
        <taxon>Nematoda</taxon>
        <taxon>Chromadorea</taxon>
        <taxon>Rhabditida</taxon>
        <taxon>Rhabditina</taxon>
        <taxon>Diplogasteromorpha</taxon>
        <taxon>Diplogasteroidea</taxon>
        <taxon>Neodiplogasteridae</taxon>
        <taxon>Pristionchus</taxon>
    </lineage>
</organism>
<dbReference type="EMBL" id="BTRK01000006">
    <property type="protein sequence ID" value="GMR56482.1"/>
    <property type="molecule type" value="Genomic_DNA"/>
</dbReference>
<gene>
    <name evidence="1" type="ORF">PMAYCL1PPCAC_26677</name>
</gene>
<dbReference type="AlphaFoldDB" id="A0AAN5D6B0"/>
<dbReference type="Proteomes" id="UP001328107">
    <property type="component" value="Unassembled WGS sequence"/>
</dbReference>
<feature type="non-terminal residue" evidence="1">
    <location>
        <position position="92"/>
    </location>
</feature>
<keyword evidence="2" id="KW-1185">Reference proteome</keyword>
<comment type="caution">
    <text evidence="1">The sequence shown here is derived from an EMBL/GenBank/DDBJ whole genome shotgun (WGS) entry which is preliminary data.</text>
</comment>